<dbReference type="InterPro" id="IPR002678">
    <property type="entry name" value="DUF34/NIF3"/>
</dbReference>
<feature type="binding site" evidence="4">
    <location>
        <position position="65"/>
    </location>
    <ligand>
        <name>a divalent metal cation</name>
        <dbReference type="ChEBI" id="CHEBI:60240"/>
        <label>1</label>
    </ligand>
</feature>
<evidence type="ECO:0000313" key="6">
    <source>
        <dbReference type="Proteomes" id="UP000004259"/>
    </source>
</evidence>
<evidence type="ECO:0000313" key="5">
    <source>
        <dbReference type="EMBL" id="EGC02344.1"/>
    </source>
</evidence>
<dbReference type="NCBIfam" id="TIGR00486">
    <property type="entry name" value="YbgI_SA1388"/>
    <property type="match status" value="1"/>
</dbReference>
<gene>
    <name evidence="5" type="ORF">CUS_5993</name>
</gene>
<sequence length="253" mass="27587">MYTISDIYGFIEELAPFSLQEGYDNSGLCVGNMSMPADKVMLSLDCTKDVAREAAEKGFQLVLTHHPVIFRGIKQLDPESVVGQLVRGNVAVLSAHTNFDSTVMNKILCEKLGLIPDDCITVEHGAEMGCICGHQGIMAADLAVLCKEKLGTPTVRYDHAKNTPLRKIAVCSGSGGSFMGDVIAKGCDAFITGDVKHDVFVDAYNAGLTVFDAGHYYTENIFCDYMKKALTERFEGIIVEVAESSFDVVEWYT</sequence>
<keyword evidence="3 4" id="KW-0479">Metal-binding</keyword>
<dbReference type="GO" id="GO:0046872">
    <property type="term" value="F:metal ion binding"/>
    <property type="evidence" value="ECO:0007669"/>
    <property type="project" value="UniProtKB-KW"/>
</dbReference>
<evidence type="ECO:0000256" key="4">
    <source>
        <dbReference type="PIRSR" id="PIRSR602678-1"/>
    </source>
</evidence>
<protein>
    <recommendedName>
        <fullName evidence="2">GTP cyclohydrolase 1 type 2 homolog</fullName>
    </recommendedName>
</protein>
<dbReference type="Gene3D" id="3.40.1390.30">
    <property type="entry name" value="NIF3 (NGG1p interacting factor 3)-like"/>
    <property type="match status" value="2"/>
</dbReference>
<dbReference type="RefSeq" id="WP_002850980.1">
    <property type="nucleotide sequence ID" value="NZ_ADKM02000095.1"/>
</dbReference>
<dbReference type="PANTHER" id="PTHR13799:SF14">
    <property type="entry name" value="GTP CYCLOHYDROLASE 1 TYPE 2 HOMOLOG"/>
    <property type="match status" value="1"/>
</dbReference>
<feature type="binding site" evidence="4">
    <location>
        <position position="219"/>
    </location>
    <ligand>
        <name>a divalent metal cation</name>
        <dbReference type="ChEBI" id="CHEBI:60240"/>
        <label>1</label>
    </ligand>
</feature>
<accession>E9SE83</accession>
<dbReference type="Proteomes" id="UP000004259">
    <property type="component" value="Unassembled WGS sequence"/>
</dbReference>
<reference evidence="5 6" key="1">
    <citation type="submission" date="2011-02" db="EMBL/GenBank/DDBJ databases">
        <authorList>
            <person name="Nelson K.E."/>
            <person name="Sutton G."/>
            <person name="Torralba M."/>
            <person name="Durkin S."/>
            <person name="Harkins D."/>
            <person name="Montgomery R."/>
            <person name="Ziemer C."/>
            <person name="Klaassens E."/>
            <person name="Ocuiv P."/>
            <person name="Morrison M."/>
        </authorList>
    </citation>
    <scope>NUCLEOTIDE SEQUENCE [LARGE SCALE GENOMIC DNA]</scope>
    <source>
        <strain evidence="5 6">8</strain>
    </source>
</reference>
<name>E9SE83_RUMAL</name>
<feature type="binding site" evidence="4">
    <location>
        <position position="66"/>
    </location>
    <ligand>
        <name>a divalent metal cation</name>
        <dbReference type="ChEBI" id="CHEBI:60240"/>
        <label>1</label>
    </ligand>
</feature>
<organism evidence="5 6">
    <name type="scientific">Ruminococcus albus 8</name>
    <dbReference type="NCBI Taxonomy" id="246199"/>
    <lineage>
        <taxon>Bacteria</taxon>
        <taxon>Bacillati</taxon>
        <taxon>Bacillota</taxon>
        <taxon>Clostridia</taxon>
        <taxon>Eubacteriales</taxon>
        <taxon>Oscillospiraceae</taxon>
        <taxon>Ruminococcus</taxon>
    </lineage>
</organism>
<dbReference type="InterPro" id="IPR036069">
    <property type="entry name" value="DUF34/NIF3_sf"/>
</dbReference>
<comment type="similarity">
    <text evidence="1">Belongs to the GTP cyclohydrolase I type 2/NIF3 family.</text>
</comment>
<feature type="binding site" evidence="4">
    <location>
        <position position="100"/>
    </location>
    <ligand>
        <name>a divalent metal cation</name>
        <dbReference type="ChEBI" id="CHEBI:60240"/>
        <label>1</label>
    </ligand>
</feature>
<dbReference type="FunFam" id="3.40.1390.30:FF:000001">
    <property type="entry name" value="GTP cyclohydrolase 1 type 2"/>
    <property type="match status" value="1"/>
</dbReference>
<dbReference type="eggNOG" id="COG0327">
    <property type="taxonomic scope" value="Bacteria"/>
</dbReference>
<feature type="binding site" evidence="4">
    <location>
        <position position="215"/>
    </location>
    <ligand>
        <name>a divalent metal cation</name>
        <dbReference type="ChEBI" id="CHEBI:60240"/>
        <label>2</label>
    </ligand>
</feature>
<keyword evidence="6" id="KW-1185">Reference proteome</keyword>
<dbReference type="OrthoDB" id="9792792at2"/>
<dbReference type="GO" id="GO:0005737">
    <property type="term" value="C:cytoplasm"/>
    <property type="evidence" value="ECO:0007669"/>
    <property type="project" value="TreeGrafter"/>
</dbReference>
<dbReference type="Pfam" id="PF01784">
    <property type="entry name" value="DUF34_NIF3"/>
    <property type="match status" value="1"/>
</dbReference>
<dbReference type="EMBL" id="ADKM02000095">
    <property type="protein sequence ID" value="EGC02344.1"/>
    <property type="molecule type" value="Genomic_DNA"/>
</dbReference>
<comment type="caution">
    <text evidence="5">The sequence shown here is derived from an EMBL/GenBank/DDBJ whole genome shotgun (WGS) entry which is preliminary data.</text>
</comment>
<proteinExistence type="inferred from homology"/>
<evidence type="ECO:0000256" key="2">
    <source>
        <dbReference type="ARBA" id="ARBA00022112"/>
    </source>
</evidence>
<evidence type="ECO:0000256" key="3">
    <source>
        <dbReference type="ARBA" id="ARBA00022723"/>
    </source>
</evidence>
<dbReference type="PANTHER" id="PTHR13799">
    <property type="entry name" value="NGG1 INTERACTING FACTOR 3"/>
    <property type="match status" value="1"/>
</dbReference>
<dbReference type="AlphaFoldDB" id="E9SE83"/>
<evidence type="ECO:0000256" key="1">
    <source>
        <dbReference type="ARBA" id="ARBA00006964"/>
    </source>
</evidence>
<dbReference type="SUPFAM" id="SSF102705">
    <property type="entry name" value="NIF3 (NGG1p interacting factor 3)-like"/>
    <property type="match status" value="1"/>
</dbReference>
<dbReference type="STRING" id="246199.CUS_5993"/>